<dbReference type="RefSeq" id="WP_062628276.1">
    <property type="nucleotide sequence ID" value="NZ_CP014327.1"/>
</dbReference>
<evidence type="ECO:0000313" key="2">
    <source>
        <dbReference type="Proteomes" id="UP000070371"/>
    </source>
</evidence>
<organism evidence="1 2">
    <name type="scientific">Falsihalocynthiibacter arcticus</name>
    <dbReference type="NCBI Taxonomy" id="1579316"/>
    <lineage>
        <taxon>Bacteria</taxon>
        <taxon>Pseudomonadati</taxon>
        <taxon>Pseudomonadota</taxon>
        <taxon>Alphaproteobacteria</taxon>
        <taxon>Rhodobacterales</taxon>
        <taxon>Roseobacteraceae</taxon>
        <taxon>Falsihalocynthiibacter</taxon>
    </lineage>
</organism>
<evidence type="ECO:0000313" key="1">
    <source>
        <dbReference type="EMBL" id="AML52113.1"/>
    </source>
</evidence>
<gene>
    <name evidence="1" type="ORF">RC74_13255</name>
</gene>
<dbReference type="PANTHER" id="PTHR37839:SF1">
    <property type="entry name" value="NA(+)-TRANSLOCATING NADH-QUINONE REDUCTASE SUBUNIT A"/>
    <property type="match status" value="1"/>
</dbReference>
<sequence>MDHLPPPPNSATLPLEAFEHVFPFDLLPVPLMRALAVGDVETAERLGCLELLEEDLALLTWLCPSVNDYGTLLRHSLNTLAKEHVE</sequence>
<reference evidence="1 2" key="1">
    <citation type="submission" date="2016-02" db="EMBL/GenBank/DDBJ databases">
        <title>Complete genome sequence of Halocynthiibacter arcticus PAMC 20958t from arctic marine sediment.</title>
        <authorList>
            <person name="Lee Y.M."/>
            <person name="Baek K."/>
            <person name="Lee H.K."/>
            <person name="Shin S.C."/>
        </authorList>
    </citation>
    <scope>NUCLEOTIDE SEQUENCE [LARGE SCALE GENOMIC DNA]</scope>
    <source>
        <strain evidence="1">PAMC 20958</strain>
    </source>
</reference>
<dbReference type="KEGG" id="hat:RC74_13255"/>
<dbReference type="PANTHER" id="PTHR37839">
    <property type="entry name" value="NA(+)-TRANSLOCATING NADH-QUINONE REDUCTASE SUBUNIT A"/>
    <property type="match status" value="1"/>
</dbReference>
<dbReference type="InterPro" id="IPR008703">
    <property type="entry name" value="NqrA"/>
</dbReference>
<dbReference type="GO" id="GO:0016655">
    <property type="term" value="F:oxidoreductase activity, acting on NAD(P)H, quinone or similar compound as acceptor"/>
    <property type="evidence" value="ECO:0007669"/>
    <property type="project" value="InterPro"/>
</dbReference>
<accession>A0A126V1E6</accession>
<dbReference type="GO" id="GO:0006814">
    <property type="term" value="P:sodium ion transport"/>
    <property type="evidence" value="ECO:0007669"/>
    <property type="project" value="InterPro"/>
</dbReference>
<dbReference type="EMBL" id="CP014327">
    <property type="protein sequence ID" value="AML52113.1"/>
    <property type="molecule type" value="Genomic_DNA"/>
</dbReference>
<protein>
    <submittedName>
        <fullName evidence="1">Uncharacterized protein</fullName>
    </submittedName>
</protein>
<dbReference type="Proteomes" id="UP000070371">
    <property type="component" value="Chromosome"/>
</dbReference>
<proteinExistence type="predicted"/>
<dbReference type="OrthoDB" id="9774536at2"/>
<dbReference type="STRING" id="1579316.RC74_13255"/>
<dbReference type="AlphaFoldDB" id="A0A126V1E6"/>
<name>A0A126V1E6_9RHOB</name>
<keyword evidence="2" id="KW-1185">Reference proteome</keyword>